<sequence length="334" mass="35692">MTDTRAAPPSTAPAEAAPARGAASKRPRAGLSLSPGRRVVVATMVWLGVLVLLYPSAAQWFEQRAQSIATRELSSTVEKVGPTLRHQLLDAARGYNQRFALGSGLPGDDYRDTLLLPSADVIARLRVPAIDLDQPIRHTLDESALVRGVGHSENSSLPIGGVGTHAVLGAHRGVAESVGFTHLPEVKKGDLIHIEVMDEVLTYRVTSTEVLEPQQAALHPVYADRDIISLITCTPLGVNSHRFVVTADRLEPPPVQQTAGQASMLPRFPYWALGVAAATIGLAAVIVHARREHKRERLAAFEEGLARMCESAPAAPTAAAGPSVDPTAETERIR</sequence>
<evidence type="ECO:0000313" key="5">
    <source>
        <dbReference type="Proteomes" id="UP000285768"/>
    </source>
</evidence>
<dbReference type="NCBIfam" id="TIGR01076">
    <property type="entry name" value="sortase_fam"/>
    <property type="match status" value="1"/>
</dbReference>
<keyword evidence="5" id="KW-1185">Reference proteome</keyword>
<reference evidence="4 5" key="1">
    <citation type="submission" date="2019-01" db="EMBL/GenBank/DDBJ databases">
        <title>Leucobacter muris sp. nov. isolated from the nose of a laboratory mouse.</title>
        <authorList>
            <person name="Benga L."/>
            <person name="Sproeer C."/>
            <person name="Schumann P."/>
            <person name="Verbarg S."/>
            <person name="Bunk B."/>
            <person name="Engelhardt E."/>
            <person name="Benten P.M."/>
            <person name="Sager M."/>
        </authorList>
    </citation>
    <scope>NUCLEOTIDE SEQUENCE [LARGE SCALE GENOMIC DNA]</scope>
    <source>
        <strain evidence="4 5">DSM 101948</strain>
    </source>
</reference>
<feature type="region of interest" description="Disordered" evidence="2">
    <location>
        <begin position="312"/>
        <end position="334"/>
    </location>
</feature>
<proteinExistence type="predicted"/>
<dbReference type="NCBIfam" id="NF033745">
    <property type="entry name" value="class_C_sortase"/>
    <property type="match status" value="1"/>
</dbReference>
<feature type="transmembrane region" description="Helical" evidence="3">
    <location>
        <begin position="39"/>
        <end position="61"/>
    </location>
</feature>
<keyword evidence="3" id="KW-1133">Transmembrane helix</keyword>
<gene>
    <name evidence="4" type="ORF">Leucomu_08055</name>
</gene>
<dbReference type="EMBL" id="CP035037">
    <property type="protein sequence ID" value="QAB17870.1"/>
    <property type="molecule type" value="Genomic_DNA"/>
</dbReference>
<feature type="compositionally biased region" description="Low complexity" evidence="2">
    <location>
        <begin position="312"/>
        <end position="322"/>
    </location>
</feature>
<keyword evidence="1" id="KW-0378">Hydrolase</keyword>
<dbReference type="Gene3D" id="2.40.260.10">
    <property type="entry name" value="Sortase"/>
    <property type="match status" value="1"/>
</dbReference>
<feature type="transmembrane region" description="Helical" evidence="3">
    <location>
        <begin position="268"/>
        <end position="287"/>
    </location>
</feature>
<dbReference type="Pfam" id="PF04203">
    <property type="entry name" value="Sortase"/>
    <property type="match status" value="1"/>
</dbReference>
<evidence type="ECO:0000256" key="1">
    <source>
        <dbReference type="ARBA" id="ARBA00022801"/>
    </source>
</evidence>
<organism evidence="4 5">
    <name type="scientific">Leucobacter muris</name>
    <dbReference type="NCBI Taxonomy" id="1935379"/>
    <lineage>
        <taxon>Bacteria</taxon>
        <taxon>Bacillati</taxon>
        <taxon>Actinomycetota</taxon>
        <taxon>Actinomycetes</taxon>
        <taxon>Micrococcales</taxon>
        <taxon>Microbacteriaceae</taxon>
        <taxon>Leucobacter</taxon>
    </lineage>
</organism>
<accession>A0ABX5QFQ3</accession>
<protein>
    <submittedName>
        <fullName evidence="4">Class C sortase</fullName>
    </submittedName>
</protein>
<evidence type="ECO:0000256" key="2">
    <source>
        <dbReference type="SAM" id="MobiDB-lite"/>
    </source>
</evidence>
<dbReference type="CDD" id="cd05827">
    <property type="entry name" value="Sortase_C"/>
    <property type="match status" value="1"/>
</dbReference>
<dbReference type="SUPFAM" id="SSF63817">
    <property type="entry name" value="Sortase"/>
    <property type="match status" value="1"/>
</dbReference>
<name>A0ABX5QFQ3_9MICO</name>
<dbReference type="InterPro" id="IPR005754">
    <property type="entry name" value="Sortase"/>
</dbReference>
<feature type="compositionally biased region" description="Low complexity" evidence="2">
    <location>
        <begin position="1"/>
        <end position="22"/>
    </location>
</feature>
<dbReference type="Proteomes" id="UP000285768">
    <property type="component" value="Chromosome"/>
</dbReference>
<dbReference type="RefSeq" id="WP_128386882.1">
    <property type="nucleotide sequence ID" value="NZ_CP035037.1"/>
</dbReference>
<evidence type="ECO:0000313" key="4">
    <source>
        <dbReference type="EMBL" id="QAB17870.1"/>
    </source>
</evidence>
<dbReference type="InterPro" id="IPR042002">
    <property type="entry name" value="Sortase_C"/>
</dbReference>
<keyword evidence="3" id="KW-0812">Transmembrane</keyword>
<keyword evidence="3" id="KW-0472">Membrane</keyword>
<feature type="region of interest" description="Disordered" evidence="2">
    <location>
        <begin position="1"/>
        <end position="30"/>
    </location>
</feature>
<evidence type="ECO:0000256" key="3">
    <source>
        <dbReference type="SAM" id="Phobius"/>
    </source>
</evidence>
<dbReference type="InterPro" id="IPR023365">
    <property type="entry name" value="Sortase_dom-sf"/>
</dbReference>